<sequence>MNIDMIRKMNNELKIMDLSDINFRQYGRVLNNIDCSLILDYAEKSICIPKKGTKYCESVKELETFSVVDDIKYEVYGGLDIEVGCCSGQNTMLTGLEYHQGSETIVAVTDCIIMVGRLQDMKDCTYESKNIESFYVKKGQVVELYTTTLHYTPCNVSENGFITLVVLLKGTNTVIEKDHNKLLTKKNKYFITHPSQEQKVKNGAIPGFVGDIPEIKLDYGTSGN</sequence>
<protein>
    <submittedName>
        <fullName evidence="1">DUF4867 family protein</fullName>
    </submittedName>
</protein>
<name>A0ABW8TEY1_9CLOT</name>
<evidence type="ECO:0000313" key="1">
    <source>
        <dbReference type="EMBL" id="MFL0250530.1"/>
    </source>
</evidence>
<dbReference type="Proteomes" id="UP001623592">
    <property type="component" value="Unassembled WGS sequence"/>
</dbReference>
<accession>A0ABW8TEY1</accession>
<dbReference type="Pfam" id="PF16161">
    <property type="entry name" value="DUF4867"/>
    <property type="match status" value="1"/>
</dbReference>
<organism evidence="1 2">
    <name type="scientific">Clostridium neuense</name>
    <dbReference type="NCBI Taxonomy" id="1728934"/>
    <lineage>
        <taxon>Bacteria</taxon>
        <taxon>Bacillati</taxon>
        <taxon>Bacillota</taxon>
        <taxon>Clostridia</taxon>
        <taxon>Eubacteriales</taxon>
        <taxon>Clostridiaceae</taxon>
        <taxon>Clostridium</taxon>
    </lineage>
</organism>
<proteinExistence type="predicted"/>
<gene>
    <name evidence="1" type="ORF">ACJDT4_08860</name>
</gene>
<dbReference type="InterPro" id="IPR032358">
    <property type="entry name" value="DUF4867"/>
</dbReference>
<dbReference type="RefSeq" id="WP_406787195.1">
    <property type="nucleotide sequence ID" value="NZ_JBJIAA010000006.1"/>
</dbReference>
<dbReference type="EMBL" id="JBJIAA010000006">
    <property type="protein sequence ID" value="MFL0250530.1"/>
    <property type="molecule type" value="Genomic_DNA"/>
</dbReference>
<comment type="caution">
    <text evidence="1">The sequence shown here is derived from an EMBL/GenBank/DDBJ whole genome shotgun (WGS) entry which is preliminary data.</text>
</comment>
<keyword evidence="2" id="KW-1185">Reference proteome</keyword>
<evidence type="ECO:0000313" key="2">
    <source>
        <dbReference type="Proteomes" id="UP001623592"/>
    </source>
</evidence>
<reference evidence="1 2" key="1">
    <citation type="submission" date="2024-11" db="EMBL/GenBank/DDBJ databases">
        <authorList>
            <person name="Heng Y.C."/>
            <person name="Lim A.C.H."/>
            <person name="Lee J.K.Y."/>
            <person name="Kittelmann S."/>
        </authorList>
    </citation>
    <scope>NUCLEOTIDE SEQUENCE [LARGE SCALE GENOMIC DNA]</scope>
    <source>
        <strain evidence="1 2">WILCCON 0114</strain>
    </source>
</reference>